<dbReference type="PANTHER" id="PTHR13061:SF29">
    <property type="entry name" value="GAMMA CARBONIC ANHYDRASE-LIKE 1, MITOCHONDRIAL-RELATED"/>
    <property type="match status" value="1"/>
</dbReference>
<dbReference type="AlphaFoldDB" id="A0A315ZQS0"/>
<evidence type="ECO:0000313" key="1">
    <source>
        <dbReference type="EMBL" id="PWJ47622.1"/>
    </source>
</evidence>
<protein>
    <submittedName>
        <fullName evidence="1">Carbonic anhydrase/acetyltransferase-like protein (Isoleucine patch superfamily)</fullName>
    </submittedName>
</protein>
<dbReference type="GO" id="GO:0016740">
    <property type="term" value="F:transferase activity"/>
    <property type="evidence" value="ECO:0007669"/>
    <property type="project" value="UniProtKB-KW"/>
</dbReference>
<dbReference type="Proteomes" id="UP000245469">
    <property type="component" value="Unassembled WGS sequence"/>
</dbReference>
<proteinExistence type="predicted"/>
<keyword evidence="2" id="KW-1185">Reference proteome</keyword>
<organism evidence="1 2">
    <name type="scientific">Quadrisphaera granulorum</name>
    <dbReference type="NCBI Taxonomy" id="317664"/>
    <lineage>
        <taxon>Bacteria</taxon>
        <taxon>Bacillati</taxon>
        <taxon>Actinomycetota</taxon>
        <taxon>Actinomycetes</taxon>
        <taxon>Kineosporiales</taxon>
        <taxon>Kineosporiaceae</taxon>
        <taxon>Quadrisphaera</taxon>
    </lineage>
</organism>
<dbReference type="OrthoDB" id="9803036at2"/>
<dbReference type="SUPFAM" id="SSF51161">
    <property type="entry name" value="Trimeric LpxA-like enzymes"/>
    <property type="match status" value="1"/>
</dbReference>
<gene>
    <name evidence="1" type="ORF">BXY45_13654</name>
</gene>
<dbReference type="InterPro" id="IPR050484">
    <property type="entry name" value="Transf_Hexapept/Carb_Anhydrase"/>
</dbReference>
<name>A0A315ZQS0_9ACTN</name>
<dbReference type="Gene3D" id="2.160.10.10">
    <property type="entry name" value="Hexapeptide repeat proteins"/>
    <property type="match status" value="1"/>
</dbReference>
<evidence type="ECO:0000313" key="2">
    <source>
        <dbReference type="Proteomes" id="UP000245469"/>
    </source>
</evidence>
<accession>A0A315ZQS0</accession>
<dbReference type="RefSeq" id="WP_109776355.1">
    <property type="nucleotide sequence ID" value="NZ_QGDQ01000036.1"/>
</dbReference>
<reference evidence="1 2" key="1">
    <citation type="submission" date="2018-03" db="EMBL/GenBank/DDBJ databases">
        <title>Genomic Encyclopedia of Archaeal and Bacterial Type Strains, Phase II (KMG-II): from individual species to whole genera.</title>
        <authorList>
            <person name="Goeker M."/>
        </authorList>
    </citation>
    <scope>NUCLEOTIDE SEQUENCE [LARGE SCALE GENOMIC DNA]</scope>
    <source>
        <strain evidence="1 2">DSM 44889</strain>
    </source>
</reference>
<sequence>MPTYEHRGQRPQIHSSATIAPTAVISGDVRIGADVRVLHGAVLTAEDGVITIGEQCVVMENALIRARKGHPVSVGRDVLIGPHVHLNGATVEDGCFLGTGAALFPGATLAEGVEVRIHGVVHVNTHLDAGAMVPIGWVAVGAPASILPPDQHEAIWAVQEGLDFPGTVYGVPRGTPARVTMARQSQWYAAHSSDQLIDGAEDADAVGAAETSDVAH</sequence>
<dbReference type="PANTHER" id="PTHR13061">
    <property type="entry name" value="DYNACTIN SUBUNIT P25"/>
    <property type="match status" value="1"/>
</dbReference>
<dbReference type="EMBL" id="QGDQ01000036">
    <property type="protein sequence ID" value="PWJ47622.1"/>
    <property type="molecule type" value="Genomic_DNA"/>
</dbReference>
<keyword evidence="1" id="KW-0808">Transferase</keyword>
<dbReference type="InterPro" id="IPR011004">
    <property type="entry name" value="Trimer_LpxA-like_sf"/>
</dbReference>
<comment type="caution">
    <text evidence="1">The sequence shown here is derived from an EMBL/GenBank/DDBJ whole genome shotgun (WGS) entry which is preliminary data.</text>
</comment>